<reference evidence="4" key="1">
    <citation type="submission" date="2022-05" db="EMBL/GenBank/DDBJ databases">
        <title>A multi-omics perspective on studying reproductive biology in Daphnia sinensis.</title>
        <authorList>
            <person name="Jia J."/>
        </authorList>
    </citation>
    <scope>NUCLEOTIDE SEQUENCE</scope>
    <source>
        <strain evidence="4">WSL</strain>
    </source>
</reference>
<feature type="compositionally biased region" description="Basic residues" evidence="2">
    <location>
        <begin position="1083"/>
        <end position="1114"/>
    </location>
</feature>
<gene>
    <name evidence="4" type="ORF">GHT06_006602</name>
</gene>
<organism evidence="4 5">
    <name type="scientific">Daphnia sinensis</name>
    <dbReference type="NCBI Taxonomy" id="1820382"/>
    <lineage>
        <taxon>Eukaryota</taxon>
        <taxon>Metazoa</taxon>
        <taxon>Ecdysozoa</taxon>
        <taxon>Arthropoda</taxon>
        <taxon>Crustacea</taxon>
        <taxon>Branchiopoda</taxon>
        <taxon>Diplostraca</taxon>
        <taxon>Cladocera</taxon>
        <taxon>Anomopoda</taxon>
        <taxon>Daphniidae</taxon>
        <taxon>Daphnia</taxon>
        <taxon>Daphnia similis group</taxon>
    </lineage>
</organism>
<feature type="compositionally biased region" description="Acidic residues" evidence="2">
    <location>
        <begin position="656"/>
        <end position="667"/>
    </location>
</feature>
<feature type="compositionally biased region" description="Basic and acidic residues" evidence="2">
    <location>
        <begin position="916"/>
        <end position="927"/>
    </location>
</feature>
<dbReference type="AlphaFoldDB" id="A0AAD5PP81"/>
<feature type="compositionally biased region" description="Polar residues" evidence="2">
    <location>
        <begin position="110"/>
        <end position="119"/>
    </location>
</feature>
<feature type="region of interest" description="Disordered" evidence="2">
    <location>
        <begin position="643"/>
        <end position="698"/>
    </location>
</feature>
<feature type="domain" description="CCAAT-binding factor" evidence="3">
    <location>
        <begin position="534"/>
        <end position="736"/>
    </location>
</feature>
<protein>
    <recommendedName>
        <fullName evidence="3">CCAAT-binding factor domain-containing protein</fullName>
    </recommendedName>
</protein>
<dbReference type="EMBL" id="WJBH02000163">
    <property type="protein sequence ID" value="KAI9550290.1"/>
    <property type="molecule type" value="Genomic_DNA"/>
</dbReference>
<accession>A0AAD5PP81</accession>
<sequence>MSKPRMKKRQLKAPAEVNEEKILGENDTEEIQDFIKQLGLDSINPNTVEIPENQREKRTKSKKLLNQTLPEVPDPNLENSSNRKPTKAKYQEFKQNKFENRKSAVGDAPNSASTFKQPAQNKKIIFDDSHLSKASTNNEVLIIPPVGVSHNQNKKIVFDEDYISKPSGGKWEEPIPESDNAWYHLLIKPDVPWYQQDKPLKAVREVSPDEVNKCEQEGKRYLEEDALNYQKVRAVGSDRSETKWIQTVLKSGAFADKIAAHTLLLQESPVHNLPSLKFLISLLDVKGRRECMASLDALIRLFTEGRVLNPNAKLFLMNKKPISALSTVTPRERKELLALWSFEHQLKDYYSQFFVALDGLLKDAVDTTRRKGIAAIATLLAYSPEQEQGLLARLVNKVGDPTRAVATSTVGQLERLLQQHPQMKLVVVAEVERLLYRSNINTKAQYYALCFLSQILLDSDDVPLATKLIIIYVTFFKACVKKGEVDSKLMAALLTGLKRAYPYSKTVAISGGPLDGHVDTLFKLVHMVRFSLATQVLCILDQIVDVDKSNSDRFYSVLFRKLFDPDVGLSAKQSMFLNLLYRALKRDESLPRLRTFVKRILQVCLACPPQLACALLYLVSELIKSRPQLQNFPKDIVTKEYVEEDDDDEEHYKDVDNDDDEEEDAPKEDEARKGNEEKTVTSTWVHRKGSQSKPKSKLAYDPLARNPMYARAELSGGMWEINLLTNHFHPSVALFAKTIVEGTPIEYTGDPLQDFTLPRFLDRFVFRNPKLISAAQANLPAQRRVLGKRSIYVPRGVRAMAVDSKEFAKQPKNSIPVDEMFLYQYFKQRISRDPRVEKNSDDDDSDHESVASEEFEQYLAENTDFASDMKPKSKSDKKKKKSDKDGEDEDDEEADGDGDDDLQDAEVDSEEDFDNDKEFQDAFKDFDDMIDGNNASDVEDEDENLDEDDLEEGGFREEDVAFSDEDDDDDEEDDDDDDEPSAALPSKSKSKKRVIDEDIDDLDFAFGAQPSSSKKKRGRDLFNTNGNDFVAAEDFAAILEANAGTGLNTAGTTEALANKDKASVKQLQWEMSRDRWMRDLNRPKKGGKKMGNKNKKGKSGPAFRKNRGKFGKQR</sequence>
<feature type="region of interest" description="Disordered" evidence="2">
    <location>
        <begin position="1004"/>
        <end position="1023"/>
    </location>
</feature>
<feature type="compositionally biased region" description="Acidic residues" evidence="2">
    <location>
        <begin position="885"/>
        <end position="915"/>
    </location>
</feature>
<dbReference type="PANTHER" id="PTHR12048:SF0">
    <property type="entry name" value="CCAAT_ENHANCER-BINDING PROTEIN ZETA"/>
    <property type="match status" value="1"/>
</dbReference>
<evidence type="ECO:0000256" key="1">
    <source>
        <dbReference type="ARBA" id="ARBA00007797"/>
    </source>
</evidence>
<name>A0AAD5PP81_9CRUS</name>
<proteinExistence type="inferred from homology"/>
<comment type="similarity">
    <text evidence="1">Belongs to the CBF/MAK21 family.</text>
</comment>
<evidence type="ECO:0000313" key="4">
    <source>
        <dbReference type="EMBL" id="KAI9550290.1"/>
    </source>
</evidence>
<feature type="compositionally biased region" description="Acidic residues" evidence="2">
    <location>
        <begin position="840"/>
        <end position="852"/>
    </location>
</feature>
<evidence type="ECO:0000259" key="3">
    <source>
        <dbReference type="Pfam" id="PF03914"/>
    </source>
</evidence>
<evidence type="ECO:0000256" key="2">
    <source>
        <dbReference type="SAM" id="MobiDB-lite"/>
    </source>
</evidence>
<feature type="region of interest" description="Disordered" evidence="2">
    <location>
        <begin position="860"/>
        <end position="994"/>
    </location>
</feature>
<feature type="region of interest" description="Disordered" evidence="2">
    <location>
        <begin position="42"/>
        <end position="119"/>
    </location>
</feature>
<feature type="compositionally biased region" description="Basic residues" evidence="2">
    <location>
        <begin position="685"/>
        <end position="696"/>
    </location>
</feature>
<dbReference type="InterPro" id="IPR016024">
    <property type="entry name" value="ARM-type_fold"/>
</dbReference>
<feature type="compositionally biased region" description="Basic and acidic residues" evidence="2">
    <location>
        <begin position="89"/>
        <end position="104"/>
    </location>
</feature>
<keyword evidence="5" id="KW-1185">Reference proteome</keyword>
<dbReference type="InterPro" id="IPR040155">
    <property type="entry name" value="CEBPZ/Mak21-like"/>
</dbReference>
<dbReference type="PANTHER" id="PTHR12048">
    <property type="entry name" value="CCAAT-BINDING FACTOR-RELATED"/>
    <property type="match status" value="1"/>
</dbReference>
<comment type="caution">
    <text evidence="4">The sequence shown here is derived from an EMBL/GenBank/DDBJ whole genome shotgun (WGS) entry which is preliminary data.</text>
</comment>
<dbReference type="Proteomes" id="UP000820818">
    <property type="component" value="Unassembled WGS sequence"/>
</dbReference>
<evidence type="ECO:0000313" key="5">
    <source>
        <dbReference type="Proteomes" id="UP000820818"/>
    </source>
</evidence>
<feature type="compositionally biased region" description="Basic and acidic residues" evidence="2">
    <location>
        <begin position="1071"/>
        <end position="1082"/>
    </location>
</feature>
<feature type="compositionally biased region" description="Basic and acidic residues" evidence="2">
    <location>
        <begin position="668"/>
        <end position="679"/>
    </location>
</feature>
<dbReference type="Pfam" id="PF03914">
    <property type="entry name" value="CBF"/>
    <property type="match status" value="1"/>
</dbReference>
<dbReference type="InterPro" id="IPR005612">
    <property type="entry name" value="CCAAT-binding_factor"/>
</dbReference>
<feature type="region of interest" description="Disordered" evidence="2">
    <location>
        <begin position="833"/>
        <end position="852"/>
    </location>
</feature>
<feature type="compositionally biased region" description="Acidic residues" evidence="2">
    <location>
        <begin position="937"/>
        <end position="952"/>
    </location>
</feature>
<dbReference type="GO" id="GO:0005634">
    <property type="term" value="C:nucleus"/>
    <property type="evidence" value="ECO:0007669"/>
    <property type="project" value="TreeGrafter"/>
</dbReference>
<feature type="region of interest" description="Disordered" evidence="2">
    <location>
        <begin position="1070"/>
        <end position="1114"/>
    </location>
</feature>
<dbReference type="SUPFAM" id="SSF48371">
    <property type="entry name" value="ARM repeat"/>
    <property type="match status" value="1"/>
</dbReference>
<feature type="compositionally biased region" description="Acidic residues" evidence="2">
    <location>
        <begin position="960"/>
        <end position="980"/>
    </location>
</feature>